<dbReference type="EMBL" id="JAYJJT010000006">
    <property type="protein sequence ID" value="MEB3049423.1"/>
    <property type="molecule type" value="Genomic_DNA"/>
</dbReference>
<dbReference type="PANTHER" id="PTHR34724:SF4">
    <property type="entry name" value="EXPRESSED PROTEIN"/>
    <property type="match status" value="1"/>
</dbReference>
<evidence type="ECO:0000313" key="2">
    <source>
        <dbReference type="EMBL" id="MEB3049423.1"/>
    </source>
</evidence>
<keyword evidence="1" id="KW-0812">Transmembrane</keyword>
<evidence type="ECO:0000256" key="1">
    <source>
        <dbReference type="SAM" id="Phobius"/>
    </source>
</evidence>
<keyword evidence="3" id="KW-1185">Reference proteome</keyword>
<feature type="transmembrane region" description="Helical" evidence="1">
    <location>
        <begin position="68"/>
        <end position="89"/>
    </location>
</feature>
<name>A0ABU5YHA2_9MYCO</name>
<keyword evidence="1" id="KW-0472">Membrane</keyword>
<comment type="caution">
    <text evidence="2">The sequence shown here is derived from an EMBL/GenBank/DDBJ whole genome shotgun (WGS) entry which is preliminary data.</text>
</comment>
<accession>A0ABU5YHA2</accession>
<reference evidence="2 3" key="1">
    <citation type="submission" date="2023-12" db="EMBL/GenBank/DDBJ databases">
        <title>Description of new species of Mycobacterium terrae complex isolated from sewage at the Sao Paulo Zoological Park Foundation in Brazil.</title>
        <authorList>
            <person name="Romagnoli C.L."/>
            <person name="Conceicao E.C."/>
            <person name="Machado E."/>
            <person name="Barreto L.B.P.F."/>
            <person name="Sharma A."/>
            <person name="Silva N.M."/>
            <person name="Marques L.E."/>
            <person name="Juliana M.A."/>
            <person name="Lourenco M.C.S."/>
            <person name="Digiampietri L.A."/>
            <person name="Suffys P.N."/>
            <person name="Viana-Niero C."/>
        </authorList>
    </citation>
    <scope>NUCLEOTIDE SEQUENCE [LARGE SCALE GENOMIC DNA]</scope>
    <source>
        <strain evidence="2 3">MYC123</strain>
    </source>
</reference>
<sequence>MCYPVPCRVCGKTTWAGCGEHIAELRAQVPPEQWCQGHGPEAAPTAPAFVGTPQTPFPAYPAPRPTNWSTYAALAVALVALAVAAAALFRPATAVSPAEDAVPALAVPSTGGVFSAQQSADAKLKVCDASRLTRSAVQFNTNMENPVPGDPAGDLAVGTNARLALSHSAQYLHNLLSKEPATPPELATAVGNYADTLSELALGYLTGHSADDSVQQPLRDRLTATIDVIDNLCPM</sequence>
<dbReference type="RefSeq" id="WP_224866098.1">
    <property type="nucleotide sequence ID" value="NZ_JAYJJS010000022.1"/>
</dbReference>
<keyword evidence="1" id="KW-1133">Transmembrane helix</keyword>
<gene>
    <name evidence="2" type="ORF">KV112_06650</name>
</gene>
<dbReference type="PANTHER" id="PTHR34724">
    <property type="entry name" value="OS12G0596101 PROTEIN"/>
    <property type="match status" value="1"/>
</dbReference>
<evidence type="ECO:0008006" key="4">
    <source>
        <dbReference type="Google" id="ProtNLM"/>
    </source>
</evidence>
<dbReference type="Proteomes" id="UP001299046">
    <property type="component" value="Unassembled WGS sequence"/>
</dbReference>
<evidence type="ECO:0000313" key="3">
    <source>
        <dbReference type="Proteomes" id="UP001299046"/>
    </source>
</evidence>
<proteinExistence type="predicted"/>
<organism evidence="2 3">
    <name type="scientific">[Mycobacterium] zoologicum</name>
    <dbReference type="NCBI Taxonomy" id="2872311"/>
    <lineage>
        <taxon>Bacteria</taxon>
        <taxon>Bacillati</taxon>
        <taxon>Actinomycetota</taxon>
        <taxon>Actinomycetes</taxon>
        <taxon>Mycobacteriales</taxon>
        <taxon>Mycobacteriaceae</taxon>
        <taxon>Mycolicibacter</taxon>
    </lineage>
</organism>
<protein>
    <recommendedName>
        <fullName evidence="4">Alanine and proline rich membrane protein</fullName>
    </recommendedName>
</protein>